<evidence type="ECO:0000256" key="6">
    <source>
        <dbReference type="SAM" id="MobiDB-lite"/>
    </source>
</evidence>
<evidence type="ECO:0000313" key="8">
    <source>
        <dbReference type="EMBL" id="OAH14686.1"/>
    </source>
</evidence>
<evidence type="ECO:0000256" key="1">
    <source>
        <dbReference type="ARBA" id="ARBA00003818"/>
    </source>
</evidence>
<dbReference type="InterPro" id="IPR019432">
    <property type="entry name" value="Acyltransferase_MbtK/IucB-like"/>
</dbReference>
<feature type="region of interest" description="Disordered" evidence="6">
    <location>
        <begin position="1"/>
        <end position="70"/>
    </location>
</feature>
<comment type="function">
    <text evidence="1">Acyltransferase required for the direct transfer of medium- to long-chain fatty acyl moieties from a carrier protein (MbtL) on to the epsilon-amino group of lysine residue in the mycobactin core.</text>
</comment>
<dbReference type="SMART" id="SM01006">
    <property type="entry name" value="AlcB"/>
    <property type="match status" value="1"/>
</dbReference>
<evidence type="ECO:0000259" key="7">
    <source>
        <dbReference type="PROSITE" id="PS51186"/>
    </source>
</evidence>
<keyword evidence="8" id="KW-0808">Transferase</keyword>
<feature type="compositionally biased region" description="Low complexity" evidence="6">
    <location>
        <begin position="30"/>
        <end position="45"/>
    </location>
</feature>
<gene>
    <name evidence="8" type="primary">iucB_1</name>
    <name evidence="8" type="ORF">STSP_19470</name>
</gene>
<proteinExistence type="predicted"/>
<keyword evidence="8" id="KW-0012">Acyltransferase</keyword>
<evidence type="ECO:0000256" key="4">
    <source>
        <dbReference type="ARBA" id="ARBA00023251"/>
    </source>
</evidence>
<sequence length="360" mass="38163">MAPTDASTDAGAPTATEARPEAGTETDPASGTETGTGTGTCTEPGSGTGMGSEPGLNPGPNDLDSADTLDLRLPDELIALFTEAAETEASEGDEADDADEPTGAAEGTPHRARRQSAAATATGASTPAETYADPHAPAYDHTDTHADTRLMADPMPADLAAFADDDLLDNLPEWRPTSTPAGVFRLVPVRVERDLPLITRWMNDPAVAAFWELDGPDTVTEAHLRPQLEGDGRSVPCLGVLDGAPISYWEIYRADLDPVARYYPARPHDTGIHLLIGGVAHRGRGLGTTLLRAVADLVLDHRPRCTRVIAEPDLRNTPSVSAFLSAGFRFSAEVELPGKRAALMVRDRVLRHLLHPGHSQ</sequence>
<dbReference type="Proteomes" id="UP000077381">
    <property type="component" value="Unassembled WGS sequence"/>
</dbReference>
<organism evidence="8 9">
    <name type="scientific">Streptomyces jeddahensis</name>
    <dbReference type="NCBI Taxonomy" id="1716141"/>
    <lineage>
        <taxon>Bacteria</taxon>
        <taxon>Bacillati</taxon>
        <taxon>Actinomycetota</taxon>
        <taxon>Actinomycetes</taxon>
        <taxon>Kitasatosporales</taxon>
        <taxon>Streptomycetaceae</taxon>
        <taxon>Streptomyces</taxon>
    </lineage>
</organism>
<dbReference type="SUPFAM" id="SSF55729">
    <property type="entry name" value="Acyl-CoA N-acyltransferases (Nat)"/>
    <property type="match status" value="1"/>
</dbReference>
<reference evidence="8 9" key="1">
    <citation type="submission" date="2015-12" db="EMBL/GenBank/DDBJ databases">
        <title>Genome sequence of Streptomyces sp. G25.</title>
        <authorList>
            <person name="Poehlein A."/>
            <person name="Roettig A."/>
            <person name="Hiessl S."/>
            <person name="Hauschild P."/>
            <person name="Schauer J."/>
            <person name="Madkour M.H."/>
            <person name="Al-Ansari A.M."/>
            <person name="Almakishah N.H."/>
            <person name="Steinbuechel A."/>
            <person name="Daniel R."/>
        </authorList>
    </citation>
    <scope>NUCLEOTIDE SEQUENCE [LARGE SCALE GENOMIC DNA]</scope>
    <source>
        <strain evidence="9">G25(2015)</strain>
    </source>
</reference>
<dbReference type="GO" id="GO:0019290">
    <property type="term" value="P:siderophore biosynthetic process"/>
    <property type="evidence" value="ECO:0007669"/>
    <property type="project" value="InterPro"/>
</dbReference>
<evidence type="ECO:0000313" key="9">
    <source>
        <dbReference type="Proteomes" id="UP000077381"/>
    </source>
</evidence>
<dbReference type="InterPro" id="IPR016181">
    <property type="entry name" value="Acyl_CoA_acyltransferase"/>
</dbReference>
<dbReference type="InterPro" id="IPR000182">
    <property type="entry name" value="GNAT_dom"/>
</dbReference>
<dbReference type="PATRIC" id="fig|1716141.3.peg.2043"/>
<keyword evidence="4" id="KW-0046">Antibiotic resistance</keyword>
<dbReference type="EMBL" id="LOHS01000058">
    <property type="protein sequence ID" value="OAH14686.1"/>
    <property type="molecule type" value="Genomic_DNA"/>
</dbReference>
<evidence type="ECO:0000256" key="3">
    <source>
        <dbReference type="ARBA" id="ARBA00020586"/>
    </source>
</evidence>
<dbReference type="GO" id="GO:0016410">
    <property type="term" value="F:N-acyltransferase activity"/>
    <property type="evidence" value="ECO:0007669"/>
    <property type="project" value="TreeGrafter"/>
</dbReference>
<dbReference type="Gene3D" id="3.40.630.30">
    <property type="match status" value="1"/>
</dbReference>
<comment type="pathway">
    <text evidence="2">Siderophore biosynthesis; mycobactin biosynthesis.</text>
</comment>
<dbReference type="AlphaFoldDB" id="A0A177HVE1"/>
<feature type="compositionally biased region" description="Low complexity" evidence="6">
    <location>
        <begin position="115"/>
        <end position="128"/>
    </location>
</feature>
<dbReference type="GO" id="GO:0046677">
    <property type="term" value="P:response to antibiotic"/>
    <property type="evidence" value="ECO:0007669"/>
    <property type="project" value="UniProtKB-KW"/>
</dbReference>
<feature type="region of interest" description="Disordered" evidence="6">
    <location>
        <begin position="86"/>
        <end position="142"/>
    </location>
</feature>
<feature type="domain" description="N-acetyltransferase" evidence="7">
    <location>
        <begin position="184"/>
        <end position="349"/>
    </location>
</feature>
<dbReference type="STRING" id="1716141.STSP_19470"/>
<comment type="caution">
    <text evidence="8">The sequence shown here is derived from an EMBL/GenBank/DDBJ whole genome shotgun (WGS) entry which is preliminary data.</text>
</comment>
<accession>A0A177HVE1</accession>
<dbReference type="RefSeq" id="WP_408646254.1">
    <property type="nucleotide sequence ID" value="NZ_LOHS01000058.1"/>
</dbReference>
<dbReference type="PROSITE" id="PS51186">
    <property type="entry name" value="GNAT"/>
    <property type="match status" value="1"/>
</dbReference>
<evidence type="ECO:0000256" key="2">
    <source>
        <dbReference type="ARBA" id="ARBA00005102"/>
    </source>
</evidence>
<protein>
    <recommendedName>
        <fullName evidence="3">Lysine N-acyltransferase MbtK</fullName>
    </recommendedName>
    <alternativeName>
        <fullName evidence="5">Mycobactin synthase protein K</fullName>
    </alternativeName>
</protein>
<dbReference type="PANTHER" id="PTHR31438:SF1">
    <property type="entry name" value="LYSINE N-ACYLTRANSFERASE C17G9.06C-RELATED"/>
    <property type="match status" value="1"/>
</dbReference>
<evidence type="ECO:0000256" key="5">
    <source>
        <dbReference type="ARBA" id="ARBA00031122"/>
    </source>
</evidence>
<dbReference type="UniPathway" id="UPA00011"/>
<keyword evidence="9" id="KW-1185">Reference proteome</keyword>
<feature type="compositionally biased region" description="Acidic residues" evidence="6">
    <location>
        <begin position="86"/>
        <end position="100"/>
    </location>
</feature>
<name>A0A177HVE1_9ACTN</name>
<dbReference type="Pfam" id="PF13523">
    <property type="entry name" value="Acetyltransf_8"/>
    <property type="match status" value="1"/>
</dbReference>
<dbReference type="PANTHER" id="PTHR31438">
    <property type="entry name" value="LYSINE N-ACYLTRANSFERASE C17G9.06C-RELATED"/>
    <property type="match status" value="1"/>
</dbReference>